<evidence type="ECO:0000313" key="2">
    <source>
        <dbReference type="EMBL" id="SYR29383.1"/>
    </source>
</evidence>
<evidence type="ECO:0000313" key="1">
    <source>
        <dbReference type="EMBL" id="SXN30264.1"/>
    </source>
</evidence>
<evidence type="ECO:0000313" key="4">
    <source>
        <dbReference type="Proteomes" id="UP000259975"/>
    </source>
</evidence>
<dbReference type="AlphaFoldDB" id="A0A0C7KF41"/>
<evidence type="ECO:0000313" key="3">
    <source>
        <dbReference type="Proteomes" id="UP000258253"/>
    </source>
</evidence>
<protein>
    <submittedName>
        <fullName evidence="1">Uncharacterized protein</fullName>
    </submittedName>
</protein>
<proteinExistence type="predicted"/>
<gene>
    <name evidence="1" type="ORF">SAMEA3499901_01263</name>
    <name evidence="2" type="ORF">SAMEA3538828_00450</name>
</gene>
<dbReference type="Proteomes" id="UP000259975">
    <property type="component" value="Unassembled WGS sequence"/>
</dbReference>
<organism evidence="1 4">
    <name type="scientific">Klebsiella pneumoniae</name>
    <dbReference type="NCBI Taxonomy" id="573"/>
    <lineage>
        <taxon>Bacteria</taxon>
        <taxon>Pseudomonadati</taxon>
        <taxon>Pseudomonadota</taxon>
        <taxon>Gammaproteobacteria</taxon>
        <taxon>Enterobacterales</taxon>
        <taxon>Enterobacteriaceae</taxon>
        <taxon>Klebsiella/Raoultella group</taxon>
        <taxon>Klebsiella</taxon>
        <taxon>Klebsiella pneumoniae complex</taxon>
    </lineage>
</organism>
<reference evidence="3 4" key="1">
    <citation type="submission" date="2018-08" db="EMBL/GenBank/DDBJ databases">
        <authorList>
            <consortium name="Pathogen Informatics"/>
        </authorList>
    </citation>
    <scope>NUCLEOTIDE SEQUENCE [LARGE SCALE GENOMIC DNA]</scope>
    <source>
        <strain evidence="1 4">EuSCAPE_AT029</strain>
        <strain evidence="2 3">EuSCAPE_HU047</strain>
    </source>
</reference>
<comment type="caution">
    <text evidence="1">The sequence shown here is derived from an EMBL/GenBank/DDBJ whole genome shotgun (WGS) entry which is preliminary data.</text>
</comment>
<sequence>MLAEHLGLLIQSDPEYGTETWREMALLNGMMGLHTDRIMRFELQKAKADLTRARLELLRLKKRLPARCVICWLVVVRILDSSGRMGNMATLMAE</sequence>
<accession>A0A0C7KF41</accession>
<dbReference type="Proteomes" id="UP000258253">
    <property type="component" value="Unassembled WGS sequence"/>
</dbReference>
<name>A0A0C7KF41_KLEPN</name>
<dbReference type="EMBL" id="UKGE01000004">
    <property type="protein sequence ID" value="SXN30264.1"/>
    <property type="molecule type" value="Genomic_DNA"/>
</dbReference>
<dbReference type="EMBL" id="ULCI01000002">
    <property type="protein sequence ID" value="SYR29383.1"/>
    <property type="molecule type" value="Genomic_DNA"/>
</dbReference>
<dbReference type="KEGG" id="kpx:PMK1_02593"/>
<dbReference type="RefSeq" id="WP_023279821.1">
    <property type="nucleotide sequence ID" value="NZ_AP022139.1"/>
</dbReference>